<dbReference type="SUPFAM" id="SSF53850">
    <property type="entry name" value="Periplasmic binding protein-like II"/>
    <property type="match status" value="1"/>
</dbReference>
<reference evidence="1" key="1">
    <citation type="submission" date="2021-04" db="EMBL/GenBank/DDBJ databases">
        <title>Genome based classification of Actinospica acidithermotolerans sp. nov., an actinobacterium isolated from an Indonesian hot spring.</title>
        <authorList>
            <person name="Kusuma A.B."/>
            <person name="Putra K.E."/>
            <person name="Nafisah S."/>
            <person name="Loh J."/>
            <person name="Nouioui I."/>
            <person name="Goodfellow M."/>
        </authorList>
    </citation>
    <scope>NUCLEOTIDE SEQUENCE</scope>
    <source>
        <strain evidence="1">MGRD01-02</strain>
    </source>
</reference>
<sequence length="441" mass="45502">MSELSRRGFFGLGAGAAALAMAGCSDFTASTSSSGASSGSSGGSLVFRWWGGTSRNEAYQSALKVFTKKTGIKVTAQYSGYNGYFDKLNTEFAGGTPPDVFQMDTALTSTYAAKGVLTDLSTYIPGTIQLSTLFPALRGAGVVKGVNYGVASGSGYAPVLYNETVLNKLKIALPENSWTWDDFSTITNEVAKAWGSGKYGANDASGDDSGALQPWLRQRGKDLYTSSGELGFDATDLGDWWNYWAGLRKTGACVPADLVANYGNADSTNPFVAGSAALTTGWGLAQIAPLMTATLGEIIVPRGANGKTGQALNGGVLLVIPTKSSNPTGAAKLIDFFLTDKDAIKIMGTQRGLPPSSLAETELLPTLSASAKLDVTYGDYVNQQVAADALADAPSAPPGYGDVKTALGNVSSAVAFGKQSVSAGVSSFFSQAKTILAQAAA</sequence>
<dbReference type="PROSITE" id="PS51257">
    <property type="entry name" value="PROKAR_LIPOPROTEIN"/>
    <property type="match status" value="1"/>
</dbReference>
<evidence type="ECO:0000313" key="1">
    <source>
        <dbReference type="EMBL" id="MBR7829784.1"/>
    </source>
</evidence>
<comment type="caution">
    <text evidence="1">The sequence shown here is derived from an EMBL/GenBank/DDBJ whole genome shotgun (WGS) entry which is preliminary data.</text>
</comment>
<organism evidence="1 2">
    <name type="scientific">Actinospica acidithermotolerans</name>
    <dbReference type="NCBI Taxonomy" id="2828514"/>
    <lineage>
        <taxon>Bacteria</taxon>
        <taxon>Bacillati</taxon>
        <taxon>Actinomycetota</taxon>
        <taxon>Actinomycetes</taxon>
        <taxon>Catenulisporales</taxon>
        <taxon>Actinospicaceae</taxon>
        <taxon>Actinospica</taxon>
    </lineage>
</organism>
<protein>
    <submittedName>
        <fullName evidence="1">Extracellular solute-binding protein</fullName>
    </submittedName>
</protein>
<dbReference type="Pfam" id="PF13416">
    <property type="entry name" value="SBP_bac_8"/>
    <property type="match status" value="1"/>
</dbReference>
<keyword evidence="2" id="KW-1185">Reference proteome</keyword>
<dbReference type="AlphaFoldDB" id="A0A941IJS4"/>
<dbReference type="PANTHER" id="PTHR43649:SF30">
    <property type="entry name" value="ABC TRANSPORTER SUBSTRATE-BINDING PROTEIN"/>
    <property type="match status" value="1"/>
</dbReference>
<proteinExistence type="predicted"/>
<accession>A0A941IJS4</accession>
<dbReference type="Proteomes" id="UP000676325">
    <property type="component" value="Unassembled WGS sequence"/>
</dbReference>
<dbReference type="InterPro" id="IPR006311">
    <property type="entry name" value="TAT_signal"/>
</dbReference>
<dbReference type="InterPro" id="IPR006059">
    <property type="entry name" value="SBP"/>
</dbReference>
<dbReference type="Gene3D" id="3.40.190.10">
    <property type="entry name" value="Periplasmic binding protein-like II"/>
    <property type="match status" value="2"/>
</dbReference>
<dbReference type="PROSITE" id="PS51318">
    <property type="entry name" value="TAT"/>
    <property type="match status" value="1"/>
</dbReference>
<evidence type="ECO:0000313" key="2">
    <source>
        <dbReference type="Proteomes" id="UP000676325"/>
    </source>
</evidence>
<name>A0A941IJS4_9ACTN</name>
<dbReference type="PANTHER" id="PTHR43649">
    <property type="entry name" value="ARABINOSE-BINDING PROTEIN-RELATED"/>
    <property type="match status" value="1"/>
</dbReference>
<dbReference type="RefSeq" id="WP_212520918.1">
    <property type="nucleotide sequence ID" value="NZ_JAGSOH010000100.1"/>
</dbReference>
<dbReference type="InterPro" id="IPR050490">
    <property type="entry name" value="Bact_solute-bd_prot1"/>
</dbReference>
<dbReference type="EMBL" id="JAGSOH010000100">
    <property type="protein sequence ID" value="MBR7829784.1"/>
    <property type="molecule type" value="Genomic_DNA"/>
</dbReference>
<gene>
    <name evidence="1" type="ORF">KDK95_26000</name>
</gene>